<evidence type="ECO:0000313" key="4">
    <source>
        <dbReference type="EMBL" id="KAK3213995.1"/>
    </source>
</evidence>
<evidence type="ECO:0000256" key="2">
    <source>
        <dbReference type="SAM" id="MobiDB-lite"/>
    </source>
</evidence>
<reference evidence="4 5" key="1">
    <citation type="submission" date="2021-02" db="EMBL/GenBank/DDBJ databases">
        <title>Genome assembly of Pseudopithomyces chartarum.</title>
        <authorList>
            <person name="Jauregui R."/>
            <person name="Singh J."/>
            <person name="Voisey C."/>
        </authorList>
    </citation>
    <scope>NUCLEOTIDE SEQUENCE [LARGE SCALE GENOMIC DNA]</scope>
    <source>
        <strain evidence="4 5">AGR01</strain>
    </source>
</reference>
<keyword evidence="1" id="KW-0175">Coiled coil</keyword>
<evidence type="ECO:0000259" key="3">
    <source>
        <dbReference type="Pfam" id="PF06985"/>
    </source>
</evidence>
<keyword evidence="5" id="KW-1185">Reference proteome</keyword>
<dbReference type="PANTHER" id="PTHR33112">
    <property type="entry name" value="DOMAIN PROTEIN, PUTATIVE-RELATED"/>
    <property type="match status" value="1"/>
</dbReference>
<evidence type="ECO:0000256" key="1">
    <source>
        <dbReference type="SAM" id="Coils"/>
    </source>
</evidence>
<dbReference type="Proteomes" id="UP001280581">
    <property type="component" value="Unassembled WGS sequence"/>
</dbReference>
<gene>
    <name evidence="4" type="ORF">GRF29_28g1725282</name>
</gene>
<comment type="caution">
    <text evidence="4">The sequence shown here is derived from an EMBL/GenBank/DDBJ whole genome shotgun (WGS) entry which is preliminary data.</text>
</comment>
<name>A0AAN6RI00_9PLEO</name>
<dbReference type="EMBL" id="WVTA01000004">
    <property type="protein sequence ID" value="KAK3213995.1"/>
    <property type="molecule type" value="Genomic_DNA"/>
</dbReference>
<proteinExistence type="predicted"/>
<feature type="domain" description="Heterokaryon incompatibility" evidence="3">
    <location>
        <begin position="418"/>
        <end position="571"/>
    </location>
</feature>
<protein>
    <recommendedName>
        <fullName evidence="3">Heterokaryon incompatibility domain-containing protein</fullName>
    </recommendedName>
</protein>
<feature type="region of interest" description="Disordered" evidence="2">
    <location>
        <begin position="844"/>
        <end position="910"/>
    </location>
</feature>
<feature type="compositionally biased region" description="Low complexity" evidence="2">
    <location>
        <begin position="164"/>
        <end position="185"/>
    </location>
</feature>
<sequence length="1006" mass="113008">MFDRLPGNVIEFLDAEFNNINAIPGEQGKAARLSITLVSKSAVHPDDFAKALQPHVIPLRNVEDILRLAMGWIVMEANTKEPELRIFTNVASLYINEGYNNSFTTSRKLLEVETIPPFHYENPLGNVSRYHQNQNNFTTKRPTQNLVLLSQLTAAPQSMEKPGSSSTLSTDASSRGTSFTTFSSLSTTSTSATSFTEDDQFPAHQTGISDTCCILDDVKTKSPPRMDTGEQMDSPLSQLVTSGASSQEFPFYVTPPSYRVCKFCVDNVLASEELFGAYAGPLQQKMCVLCRALYDLSSDSLPYNWTLRSSAQGDADKRFMTLTFRSIGSDARSTRSKRFHMFGKRMPTIEMFPSGSSTAPEFTGARIKSWLRECDESHPQCKKYSFPSFAPKRLLDLQSPEPHVYKIVETDMTIKEPYCTLSHSWGKARFITTTQVNLQQHMEVGVPRKDLPKNFAEAIDVVRELGVRYIWIDSLCIVQGEGGDFLTQGGLMHAVYRNSYCNIVAADSKAARDGLFRPRPHEDMASASYVVRQPHFLLGNTGDNWKIVPDDFWYSNLLQSHIYGRGWVFQERLLSPRLLHFARDQIYWDCAAISACESLPSGLPAPLDITASKERHWRGRLALNKTAHGMSGSFDNESPYTFWLAAVESYTSCDLTSKTDKGVAIWSVAKILRDDVFDPSEDYAVGMWSKNFVEQLAWRSANAGENDRLVELQVKYPSWSWFSVHGKIIPHERHFRDRKYWVTGCDTKELTFHVGENCDRDQEPELARESLGVLAHVHPVSIGTSDLDGLNYEATIAVGGQDTKLNAFLDDHALPSQLLAICEFMPLATSESKTEKDIASALFGDDESIPSIEELEDETTSQLTSREDDVENEASDSGDEQEYQSDEEEETYSADGTEESSEDAFEPDPDQYCRAYSGTGLLIVRSDRWLSVQQDEVADLRKRCQTLQNQCALAEQVDVLGKTCCEQQDTGLENHYRRVGMVSFQNMSEEIFKSITSSEPSKIWLD</sequence>
<feature type="compositionally biased region" description="Acidic residues" evidence="2">
    <location>
        <begin position="868"/>
        <end position="909"/>
    </location>
</feature>
<feature type="compositionally biased region" description="Acidic residues" evidence="2">
    <location>
        <begin position="844"/>
        <end position="859"/>
    </location>
</feature>
<feature type="coiled-coil region" evidence="1">
    <location>
        <begin position="930"/>
        <end position="957"/>
    </location>
</feature>
<evidence type="ECO:0000313" key="5">
    <source>
        <dbReference type="Proteomes" id="UP001280581"/>
    </source>
</evidence>
<dbReference type="InterPro" id="IPR010730">
    <property type="entry name" value="HET"/>
</dbReference>
<accession>A0AAN6RI00</accession>
<dbReference type="PANTHER" id="PTHR33112:SF10">
    <property type="entry name" value="TOL"/>
    <property type="match status" value="1"/>
</dbReference>
<dbReference type="AlphaFoldDB" id="A0AAN6RI00"/>
<dbReference type="Pfam" id="PF06985">
    <property type="entry name" value="HET"/>
    <property type="match status" value="1"/>
</dbReference>
<organism evidence="4 5">
    <name type="scientific">Pseudopithomyces chartarum</name>
    <dbReference type="NCBI Taxonomy" id="1892770"/>
    <lineage>
        <taxon>Eukaryota</taxon>
        <taxon>Fungi</taxon>
        <taxon>Dikarya</taxon>
        <taxon>Ascomycota</taxon>
        <taxon>Pezizomycotina</taxon>
        <taxon>Dothideomycetes</taxon>
        <taxon>Pleosporomycetidae</taxon>
        <taxon>Pleosporales</taxon>
        <taxon>Massarineae</taxon>
        <taxon>Didymosphaeriaceae</taxon>
        <taxon>Pseudopithomyces</taxon>
    </lineage>
</organism>
<feature type="region of interest" description="Disordered" evidence="2">
    <location>
        <begin position="155"/>
        <end position="185"/>
    </location>
</feature>